<dbReference type="SUPFAM" id="SSF50475">
    <property type="entry name" value="FMN-binding split barrel"/>
    <property type="match status" value="1"/>
</dbReference>
<dbReference type="InterPro" id="IPR024747">
    <property type="entry name" value="Pyridox_Oxase-rel"/>
</dbReference>
<evidence type="ECO:0000313" key="2">
    <source>
        <dbReference type="Proteomes" id="UP001168423"/>
    </source>
</evidence>
<dbReference type="PANTHER" id="PTHR34071:SF2">
    <property type="entry name" value="FLAVIN-NUCLEOTIDE-BINDING PROTEIN"/>
    <property type="match status" value="1"/>
</dbReference>
<keyword evidence="2" id="KW-1185">Reference proteome</keyword>
<dbReference type="Proteomes" id="UP001168423">
    <property type="component" value="Unassembled WGS sequence"/>
</dbReference>
<dbReference type="Pfam" id="PF12900">
    <property type="entry name" value="Pyridox_ox_2"/>
    <property type="match status" value="1"/>
</dbReference>
<proteinExistence type="predicted"/>
<name>A0ABT8M1A9_9EURY</name>
<accession>A0ABT8M1A9</accession>
<evidence type="ECO:0000313" key="1">
    <source>
        <dbReference type="EMBL" id="MDN7011448.1"/>
    </source>
</evidence>
<dbReference type="PANTHER" id="PTHR34071">
    <property type="entry name" value="5-NITROIMIDAZOLE ANTIBIOTICS RESISTANCE PROTEIN, NIMA-FAMILY-RELATED PROTEIN-RELATED"/>
    <property type="match status" value="1"/>
</dbReference>
<dbReference type="Gene3D" id="2.30.110.10">
    <property type="entry name" value="Electron Transport, Fmn-binding Protein, Chain A"/>
    <property type="match status" value="1"/>
</dbReference>
<dbReference type="InterPro" id="IPR012349">
    <property type="entry name" value="Split_barrel_FMN-bd"/>
</dbReference>
<sequence>MRKADGVLRPIPAAMRRQDKEIADSTLLPAVLEDAFVCRIGLADGDWPYLVPMNFAYADGHVYLHSAGEGKKIEILKRNNRVCFEAETGLALVRAERACDFGTRYVSIIGTGIASFVTDLAEKSRALDLLMEKYAGGGSWLYPPAALRAVTVIRIDVETLTGKASGYTEEEVRRLLTGEPEGS</sequence>
<organism evidence="1 2">
    <name type="scientific">Methanoculleus methanifontis</name>
    <dbReference type="NCBI Taxonomy" id="2584086"/>
    <lineage>
        <taxon>Archaea</taxon>
        <taxon>Methanobacteriati</taxon>
        <taxon>Methanobacteriota</taxon>
        <taxon>Stenosarchaea group</taxon>
        <taxon>Methanomicrobia</taxon>
        <taxon>Methanomicrobiales</taxon>
        <taxon>Methanomicrobiaceae</taxon>
        <taxon>Methanoculleus</taxon>
    </lineage>
</organism>
<protein>
    <submittedName>
        <fullName evidence="1">Pyridoxamine 5'-phosphate oxidase family protein</fullName>
    </submittedName>
</protein>
<comment type="caution">
    <text evidence="1">The sequence shown here is derived from an EMBL/GenBank/DDBJ whole genome shotgun (WGS) entry which is preliminary data.</text>
</comment>
<reference evidence="1" key="1">
    <citation type="submission" date="2019-05" db="EMBL/GenBank/DDBJ databases">
        <title>Isolation and characterization of methanogens from the cold seep sediment at Four-Way Closure Ridge.</title>
        <authorList>
            <person name="You Y.-T."/>
            <person name="Chen S.-C."/>
            <person name="Zhang W.-L."/>
            <person name="Lai M.-C."/>
        </authorList>
    </citation>
    <scope>NUCLEOTIDE SEQUENCE</scope>
    <source>
        <strain evidence="1">FWC-SCC3</strain>
    </source>
</reference>
<gene>
    <name evidence="1" type="ORF">FGW20_00005</name>
</gene>
<dbReference type="EMBL" id="VCYI01000001">
    <property type="protein sequence ID" value="MDN7011448.1"/>
    <property type="molecule type" value="Genomic_DNA"/>
</dbReference>